<dbReference type="PROSITE" id="PS52012">
    <property type="entry name" value="CFEM"/>
    <property type="match status" value="1"/>
</dbReference>
<feature type="domain" description="CFEM" evidence="7">
    <location>
        <begin position="1"/>
        <end position="118"/>
    </location>
</feature>
<comment type="subcellular location">
    <subcellularLocation>
        <location evidence="1">Secreted</location>
    </subcellularLocation>
</comment>
<evidence type="ECO:0000256" key="2">
    <source>
        <dbReference type="ARBA" id="ARBA00022525"/>
    </source>
</evidence>
<reference evidence="8 9" key="1">
    <citation type="submission" date="2014-04" db="EMBL/GenBank/DDBJ databases">
        <authorList>
            <consortium name="DOE Joint Genome Institute"/>
            <person name="Kuo A."/>
            <person name="Girlanda M."/>
            <person name="Perotto S."/>
            <person name="Kohler A."/>
            <person name="Nagy L.G."/>
            <person name="Floudas D."/>
            <person name="Copeland A."/>
            <person name="Barry K.W."/>
            <person name="Cichocki N."/>
            <person name="Veneault-Fourrey C."/>
            <person name="LaButti K."/>
            <person name="Lindquist E.A."/>
            <person name="Lipzen A."/>
            <person name="Lundell T."/>
            <person name="Morin E."/>
            <person name="Murat C."/>
            <person name="Sun H."/>
            <person name="Tunlid A."/>
            <person name="Henrissat B."/>
            <person name="Grigoriev I.V."/>
            <person name="Hibbett D.S."/>
            <person name="Martin F."/>
            <person name="Nordberg H.P."/>
            <person name="Cantor M.N."/>
            <person name="Hua S.X."/>
        </authorList>
    </citation>
    <scope>NUCLEOTIDE SEQUENCE [LARGE SCALE GENOMIC DNA]</scope>
    <source>
        <strain evidence="8 9">MUT 4182</strain>
    </source>
</reference>
<keyword evidence="3 6" id="KW-0732">Signal</keyword>
<evidence type="ECO:0000256" key="3">
    <source>
        <dbReference type="ARBA" id="ARBA00022729"/>
    </source>
</evidence>
<dbReference type="InterPro" id="IPR008427">
    <property type="entry name" value="Extracellular_membr_CFEM_dom"/>
</dbReference>
<evidence type="ECO:0000256" key="1">
    <source>
        <dbReference type="ARBA" id="ARBA00004613"/>
    </source>
</evidence>
<proteinExistence type="predicted"/>
<gene>
    <name evidence="8" type="ORF">M407DRAFT_245300</name>
</gene>
<protein>
    <recommendedName>
        <fullName evidence="7">CFEM domain-containing protein</fullName>
    </recommendedName>
</protein>
<keyword evidence="2" id="KW-0964">Secreted</keyword>
<dbReference type="Pfam" id="PF05730">
    <property type="entry name" value="CFEM"/>
    <property type="match status" value="1"/>
</dbReference>
<evidence type="ECO:0000313" key="8">
    <source>
        <dbReference type="EMBL" id="KIO22040.1"/>
    </source>
</evidence>
<evidence type="ECO:0000256" key="6">
    <source>
        <dbReference type="SAM" id="SignalP"/>
    </source>
</evidence>
<organism evidence="8 9">
    <name type="scientific">Tulasnella calospora MUT 4182</name>
    <dbReference type="NCBI Taxonomy" id="1051891"/>
    <lineage>
        <taxon>Eukaryota</taxon>
        <taxon>Fungi</taxon>
        <taxon>Dikarya</taxon>
        <taxon>Basidiomycota</taxon>
        <taxon>Agaricomycotina</taxon>
        <taxon>Agaricomycetes</taxon>
        <taxon>Cantharellales</taxon>
        <taxon>Tulasnellaceae</taxon>
        <taxon>Tulasnella</taxon>
    </lineage>
</organism>
<keyword evidence="9" id="KW-1185">Reference proteome</keyword>
<accession>A0A0C3Q1F9</accession>
<evidence type="ECO:0000259" key="7">
    <source>
        <dbReference type="PROSITE" id="PS52012"/>
    </source>
</evidence>
<feature type="region of interest" description="Disordered" evidence="5">
    <location>
        <begin position="133"/>
        <end position="153"/>
    </location>
</feature>
<sequence>MKASSLTAVVLVSLAGAAFARPSPQASGVPVPACITTCINQVVGTGACTDASDIECLCSNDALTSCVQSSCPPSFVDALGETCGTGPFSSSSESASSQPLTIQTDTLSGATETPAATTSAASSAVVATTSASSRASPSAASTRPAATSASPAGNAGDLAISAPSLKGIVGMVLAFVAGALLV</sequence>
<evidence type="ECO:0000313" key="9">
    <source>
        <dbReference type="Proteomes" id="UP000054248"/>
    </source>
</evidence>
<dbReference type="HOGENOM" id="CLU_1483042_0_0_1"/>
<keyword evidence="4" id="KW-1015">Disulfide bond</keyword>
<dbReference type="Proteomes" id="UP000054248">
    <property type="component" value="Unassembled WGS sequence"/>
</dbReference>
<reference evidence="9" key="2">
    <citation type="submission" date="2015-01" db="EMBL/GenBank/DDBJ databases">
        <title>Evolutionary Origins and Diversification of the Mycorrhizal Mutualists.</title>
        <authorList>
            <consortium name="DOE Joint Genome Institute"/>
            <consortium name="Mycorrhizal Genomics Consortium"/>
            <person name="Kohler A."/>
            <person name="Kuo A."/>
            <person name="Nagy L.G."/>
            <person name="Floudas D."/>
            <person name="Copeland A."/>
            <person name="Barry K.W."/>
            <person name="Cichocki N."/>
            <person name="Veneault-Fourrey C."/>
            <person name="LaButti K."/>
            <person name="Lindquist E.A."/>
            <person name="Lipzen A."/>
            <person name="Lundell T."/>
            <person name="Morin E."/>
            <person name="Murat C."/>
            <person name="Riley R."/>
            <person name="Ohm R."/>
            <person name="Sun H."/>
            <person name="Tunlid A."/>
            <person name="Henrissat B."/>
            <person name="Grigoriev I.V."/>
            <person name="Hibbett D.S."/>
            <person name="Martin F."/>
        </authorList>
    </citation>
    <scope>NUCLEOTIDE SEQUENCE [LARGE SCALE GENOMIC DNA]</scope>
    <source>
        <strain evidence="9">MUT 4182</strain>
    </source>
</reference>
<feature type="compositionally biased region" description="Low complexity" evidence="5">
    <location>
        <begin position="133"/>
        <end position="152"/>
    </location>
</feature>
<name>A0A0C3Q1F9_9AGAM</name>
<evidence type="ECO:0000256" key="5">
    <source>
        <dbReference type="SAM" id="MobiDB-lite"/>
    </source>
</evidence>
<dbReference type="AlphaFoldDB" id="A0A0C3Q1F9"/>
<feature type="signal peptide" evidence="6">
    <location>
        <begin position="1"/>
        <end position="20"/>
    </location>
</feature>
<feature type="chain" id="PRO_5002168231" description="CFEM domain-containing protein" evidence="6">
    <location>
        <begin position="21"/>
        <end position="182"/>
    </location>
</feature>
<dbReference type="GO" id="GO:0005576">
    <property type="term" value="C:extracellular region"/>
    <property type="evidence" value="ECO:0007669"/>
    <property type="project" value="UniProtKB-SubCell"/>
</dbReference>
<dbReference type="OrthoDB" id="10484896at2759"/>
<dbReference type="EMBL" id="KN823120">
    <property type="protein sequence ID" value="KIO22040.1"/>
    <property type="molecule type" value="Genomic_DNA"/>
</dbReference>
<evidence type="ECO:0000256" key="4">
    <source>
        <dbReference type="ARBA" id="ARBA00023157"/>
    </source>
</evidence>